<dbReference type="InterPro" id="IPR026268">
    <property type="entry name" value="RseC"/>
</dbReference>
<feature type="transmembrane region" description="Helical" evidence="1">
    <location>
        <begin position="79"/>
        <end position="103"/>
    </location>
</feature>
<dbReference type="InterPro" id="IPR007359">
    <property type="entry name" value="SigmaE_reg_RseC_MucC"/>
</dbReference>
<feature type="transmembrane region" description="Helical" evidence="1">
    <location>
        <begin position="109"/>
        <end position="128"/>
    </location>
</feature>
<evidence type="ECO:0000313" key="3">
    <source>
        <dbReference type="Proteomes" id="UP001234343"/>
    </source>
</evidence>
<dbReference type="EMBL" id="JAUCBP010000002">
    <property type="protein sequence ID" value="MDM7859757.1"/>
    <property type="molecule type" value="Genomic_DNA"/>
</dbReference>
<keyword evidence="1" id="KW-0812">Transmembrane</keyword>
<organism evidence="2 3">
    <name type="scientific">Alteromonas arenosi</name>
    <dbReference type="NCBI Taxonomy" id="3055817"/>
    <lineage>
        <taxon>Bacteria</taxon>
        <taxon>Pseudomonadati</taxon>
        <taxon>Pseudomonadota</taxon>
        <taxon>Gammaproteobacteria</taxon>
        <taxon>Alteromonadales</taxon>
        <taxon>Alteromonadaceae</taxon>
        <taxon>Alteromonas/Salinimonas group</taxon>
        <taxon>Alteromonas</taxon>
    </lineage>
</organism>
<keyword evidence="1" id="KW-1133">Transmembrane helix</keyword>
<dbReference type="PANTHER" id="PTHR35867">
    <property type="entry name" value="PROTEIN RSEC"/>
    <property type="match status" value="1"/>
</dbReference>
<evidence type="ECO:0000313" key="2">
    <source>
        <dbReference type="EMBL" id="MDM7859757.1"/>
    </source>
</evidence>
<protein>
    <submittedName>
        <fullName evidence="2">SoxR reducing system RseC family protein</fullName>
    </submittedName>
</protein>
<proteinExistence type="predicted"/>
<name>A0ABT7SW24_9ALTE</name>
<accession>A0ABT7SW24</accession>
<dbReference type="Proteomes" id="UP001234343">
    <property type="component" value="Unassembled WGS sequence"/>
</dbReference>
<keyword evidence="3" id="KW-1185">Reference proteome</keyword>
<dbReference type="PANTHER" id="PTHR35867:SF1">
    <property type="entry name" value="PROTEIN RSEC"/>
    <property type="match status" value="1"/>
</dbReference>
<comment type="caution">
    <text evidence="2">The sequence shown here is derived from an EMBL/GenBank/DDBJ whole genome shotgun (WGS) entry which is preliminary data.</text>
</comment>
<gene>
    <name evidence="2" type="ORF">QTP81_03950</name>
</gene>
<sequence length="161" mass="17478">MIEEVGKVIAVERDEIIVETEIKTTCGSCEAQQNCGTGTIAKALAPRRETLRFSTELPVQVGSKVRLGIPETALLKASIWLYVIPLLGLIVGGALFSWVLPIFGLVHEGWVIASTILAALAAFVWVSATVKQRELQQYQPRLLGVILDSSEPVKVSIANPR</sequence>
<evidence type="ECO:0000256" key="1">
    <source>
        <dbReference type="SAM" id="Phobius"/>
    </source>
</evidence>
<dbReference type="Pfam" id="PF04246">
    <property type="entry name" value="RseC_MucC"/>
    <property type="match status" value="1"/>
</dbReference>
<reference evidence="2 3" key="1">
    <citation type="submission" date="2023-06" db="EMBL/GenBank/DDBJ databases">
        <title>Alteromonas sp. ASW11-36 isolated from intertidal sand.</title>
        <authorList>
            <person name="Li Y."/>
        </authorList>
    </citation>
    <scope>NUCLEOTIDE SEQUENCE [LARGE SCALE GENOMIC DNA]</scope>
    <source>
        <strain evidence="2 3">ASW11-36</strain>
    </source>
</reference>
<dbReference type="PIRSF" id="PIRSF004923">
    <property type="entry name" value="RseC"/>
    <property type="match status" value="1"/>
</dbReference>
<keyword evidence="1" id="KW-0472">Membrane</keyword>
<dbReference type="RefSeq" id="WP_289363857.1">
    <property type="nucleotide sequence ID" value="NZ_JAUCBP010000002.1"/>
</dbReference>